<evidence type="ECO:0000313" key="4">
    <source>
        <dbReference type="EMBL" id="GHF97621.1"/>
    </source>
</evidence>
<dbReference type="PANTHER" id="PTHR11373:SF40">
    <property type="entry name" value="DEOXYGUANOSINETRIPHOSPHATE TRIPHOSPHOHYDROLASE-LIKE PROTEIN 2"/>
    <property type="match status" value="1"/>
</dbReference>
<dbReference type="InterPro" id="IPR003607">
    <property type="entry name" value="HD/PDEase_dom"/>
</dbReference>
<gene>
    <name evidence="4" type="ORF">GCM10017161_27280</name>
</gene>
<accession>A0A919BMH7</accession>
<dbReference type="CDD" id="cd00077">
    <property type="entry name" value="HDc"/>
    <property type="match status" value="1"/>
</dbReference>
<dbReference type="InterPro" id="IPR023023">
    <property type="entry name" value="dNTPase_2"/>
</dbReference>
<dbReference type="InterPro" id="IPR050135">
    <property type="entry name" value="dGTPase-like"/>
</dbReference>
<dbReference type="EMBL" id="BNCK01000006">
    <property type="protein sequence ID" value="GHF97621.1"/>
    <property type="molecule type" value="Genomic_DNA"/>
</dbReference>
<evidence type="ECO:0000259" key="3">
    <source>
        <dbReference type="PROSITE" id="PS51831"/>
    </source>
</evidence>
<dbReference type="SUPFAM" id="SSF109604">
    <property type="entry name" value="HD-domain/PDEase-like"/>
    <property type="match status" value="1"/>
</dbReference>
<keyword evidence="5" id="KW-1185">Reference proteome</keyword>
<dbReference type="NCBIfam" id="NF041026">
    <property type="entry name" value="antiphage_dGTPase"/>
    <property type="match status" value="1"/>
</dbReference>
<dbReference type="PANTHER" id="PTHR11373">
    <property type="entry name" value="DEOXYNUCLEOSIDE TRIPHOSPHATE TRIPHOSPHOHYDROLASE"/>
    <property type="match status" value="1"/>
</dbReference>
<dbReference type="PROSITE" id="PS51831">
    <property type="entry name" value="HD"/>
    <property type="match status" value="1"/>
</dbReference>
<dbReference type="RefSeq" id="WP_189771631.1">
    <property type="nucleotide sequence ID" value="NZ_BNCK01000006.1"/>
</dbReference>
<dbReference type="InterPro" id="IPR026875">
    <property type="entry name" value="PHydrolase_assoc_dom"/>
</dbReference>
<dbReference type="AlphaFoldDB" id="A0A919BMH7"/>
<protein>
    <recommendedName>
        <fullName evidence="2">Deoxyguanosinetriphosphate triphosphohydrolase-like protein</fullName>
    </recommendedName>
</protein>
<dbReference type="SMART" id="SM00471">
    <property type="entry name" value="HDc"/>
    <property type="match status" value="1"/>
</dbReference>
<reference evidence="4" key="1">
    <citation type="journal article" date="2014" name="Int. J. Syst. Evol. Microbiol.">
        <title>Complete genome sequence of Corynebacterium casei LMG S-19264T (=DSM 44701T), isolated from a smear-ripened cheese.</title>
        <authorList>
            <consortium name="US DOE Joint Genome Institute (JGI-PGF)"/>
            <person name="Walter F."/>
            <person name="Albersmeier A."/>
            <person name="Kalinowski J."/>
            <person name="Ruckert C."/>
        </authorList>
    </citation>
    <scope>NUCLEOTIDE SEQUENCE</scope>
    <source>
        <strain evidence="4">KCTC 42731</strain>
    </source>
</reference>
<dbReference type="NCBIfam" id="NF003701">
    <property type="entry name" value="PRK05318.1"/>
    <property type="match status" value="1"/>
</dbReference>
<organism evidence="4 5">
    <name type="scientific">Thalassotalea marina</name>
    <dbReference type="NCBI Taxonomy" id="1673741"/>
    <lineage>
        <taxon>Bacteria</taxon>
        <taxon>Pseudomonadati</taxon>
        <taxon>Pseudomonadota</taxon>
        <taxon>Gammaproteobacteria</taxon>
        <taxon>Alteromonadales</taxon>
        <taxon>Colwelliaceae</taxon>
        <taxon>Thalassotalea</taxon>
    </lineage>
</organism>
<evidence type="ECO:0000256" key="2">
    <source>
        <dbReference type="HAMAP-Rule" id="MF_01212"/>
    </source>
</evidence>
<dbReference type="InterPro" id="IPR006261">
    <property type="entry name" value="dGTPase"/>
</dbReference>
<sequence length="449" mass="51237">MTDIWSSRFFTKIAKRRHDHRSPYQRDRARILHSAAFRRLQNKTQVMGSGQNDFYRTRLTHSLEASQIGSGISAQLRAKYPELSAELFPQDDSLIEALCLAHDIGHPPFGHGGEIALHYMMRNHGGFEGNGQTFRIVSRLEPFSEGYGMNLSRRTLLGLLKYPQTLDNLKSAITPAAPSNLRQLKASEWHPPKGVYSDDSETLNWLLEPLNQSDRELFQSSMAKDQYHHAKTCFKSLDCSMMELADDIAYGIHDLEDAIVTGVVNASDFIQHVVTPLQAIDEPWLQEICQTLTDKLFSQKPYKQKEAIGSLVNYLITAIELVDLNERQALHFEQPLLRYNAMLPEVANAVLDIFKGFVYRFVIRQPAIQQIEYRGQQVVMELFEALSSDPERLLPNFAKQQWLSAMDKEQNAQRAIADYVASMTDDFAASLYQTLFMPDSKQSMSWLNI</sequence>
<dbReference type="InterPro" id="IPR006674">
    <property type="entry name" value="HD_domain"/>
</dbReference>
<dbReference type="Pfam" id="PF13286">
    <property type="entry name" value="HD_assoc"/>
    <property type="match status" value="1"/>
</dbReference>
<comment type="similarity">
    <text evidence="2">Belongs to the dGTPase family. Type 2 subfamily.</text>
</comment>
<dbReference type="Gene3D" id="1.10.3210.10">
    <property type="entry name" value="Hypothetical protein af1432"/>
    <property type="match status" value="1"/>
</dbReference>
<dbReference type="HAMAP" id="MF_01212">
    <property type="entry name" value="dGTPase_type2"/>
    <property type="match status" value="1"/>
</dbReference>
<reference evidence="4" key="2">
    <citation type="submission" date="2020-09" db="EMBL/GenBank/DDBJ databases">
        <authorList>
            <person name="Sun Q."/>
            <person name="Kim S."/>
        </authorList>
    </citation>
    <scope>NUCLEOTIDE SEQUENCE</scope>
    <source>
        <strain evidence="4">KCTC 42731</strain>
    </source>
</reference>
<dbReference type="GO" id="GO:0006203">
    <property type="term" value="P:dGTP catabolic process"/>
    <property type="evidence" value="ECO:0007669"/>
    <property type="project" value="TreeGrafter"/>
</dbReference>
<keyword evidence="1 2" id="KW-0378">Hydrolase</keyword>
<evidence type="ECO:0000256" key="1">
    <source>
        <dbReference type="ARBA" id="ARBA00022801"/>
    </source>
</evidence>
<proteinExistence type="inferred from homology"/>
<feature type="domain" description="HD" evidence="3">
    <location>
        <begin position="58"/>
        <end position="251"/>
    </location>
</feature>
<name>A0A919BMH7_9GAMM</name>
<comment type="caution">
    <text evidence="4">The sequence shown here is derived from an EMBL/GenBank/DDBJ whole genome shotgun (WGS) entry which is preliminary data.</text>
</comment>
<dbReference type="GO" id="GO:0008832">
    <property type="term" value="F:dGTPase activity"/>
    <property type="evidence" value="ECO:0007669"/>
    <property type="project" value="TreeGrafter"/>
</dbReference>
<dbReference type="NCBIfam" id="TIGR01353">
    <property type="entry name" value="dGTP_triPase"/>
    <property type="match status" value="1"/>
</dbReference>
<evidence type="ECO:0000313" key="5">
    <source>
        <dbReference type="Proteomes" id="UP000623842"/>
    </source>
</evidence>
<dbReference type="Proteomes" id="UP000623842">
    <property type="component" value="Unassembled WGS sequence"/>
</dbReference>
<dbReference type="Pfam" id="PF01966">
    <property type="entry name" value="HD"/>
    <property type="match status" value="1"/>
</dbReference>